<protein>
    <submittedName>
        <fullName evidence="2">Uncharacterized protein</fullName>
    </submittedName>
</protein>
<dbReference type="InterPro" id="IPR024079">
    <property type="entry name" value="MetalloPept_cat_dom_sf"/>
</dbReference>
<keyword evidence="3" id="KW-1185">Reference proteome</keyword>
<feature type="region of interest" description="Disordered" evidence="1">
    <location>
        <begin position="720"/>
        <end position="741"/>
    </location>
</feature>
<accession>A0A8J3SUG2</accession>
<proteinExistence type="predicted"/>
<reference evidence="2" key="1">
    <citation type="submission" date="2021-01" db="EMBL/GenBank/DDBJ databases">
        <title>Whole genome shotgun sequence of Planobispora takensis NBRC 109077.</title>
        <authorList>
            <person name="Komaki H."/>
            <person name="Tamura T."/>
        </authorList>
    </citation>
    <scope>NUCLEOTIDE SEQUENCE</scope>
    <source>
        <strain evidence="2">NBRC 109077</strain>
    </source>
</reference>
<dbReference type="SUPFAM" id="SSF55486">
    <property type="entry name" value="Metalloproteases ('zincins'), catalytic domain"/>
    <property type="match status" value="1"/>
</dbReference>
<gene>
    <name evidence="2" type="ORF">Pta02_06130</name>
</gene>
<evidence type="ECO:0000256" key="1">
    <source>
        <dbReference type="SAM" id="MobiDB-lite"/>
    </source>
</evidence>
<dbReference type="GO" id="GO:0008237">
    <property type="term" value="F:metallopeptidase activity"/>
    <property type="evidence" value="ECO:0007669"/>
    <property type="project" value="InterPro"/>
</dbReference>
<feature type="compositionally biased region" description="Polar residues" evidence="1">
    <location>
        <begin position="49"/>
        <end position="62"/>
    </location>
</feature>
<feature type="region of interest" description="Disordered" evidence="1">
    <location>
        <begin position="1"/>
        <end position="62"/>
    </location>
</feature>
<sequence length="741" mass="80607">MSAPSDPTQGTSASLSGVADLEQRLQEVVPSDGRVAEQREASGLRQGPGLQQETPGPQETPGLQQDVQFQLTRGRYRSGGQGYQLELRVDVDGVRPQNRVSADFFSTSGGTTSYFGSFIVHFPTVTVTTAQVVLEGTGNFTFTAGAPVVRVTIPRRTTAQPQGDATVQFLTASGQPGAGYACPFVSPYFRSVTLEQDSVTGTVPFVSYDTAALPQPPTSPARVLTVVKSYAEAGIELQMSGISNIIATSAAGTDLLWNDAELHNAMVQHFSAFANVPQWKVWMLVASAHTGGYRGIMFDYSDATQRQGAAVFYNAIQGSTPQSQRAQLRTYVHEIGHAFNLLHSWQKNLAVPPQPLGPNGGFGDLSWMNYVQNYQPLSGAGGEAAYWAAFPFQFTDSELVHLRHANYRDVIMGASPFGTGAAEIAPELFEEPVEDQSGLALEVRAKETFAFGEPVVVELKLSTTDLRGRSTHGHLHPDTDFTHVAVTQPSGRTVLYRPMLRHCSDDAAVIRLDQDNPAIYRSAYIGHGADGHYFQQPGEYRVRAQYLASDGSRVVSPVCRIRVRYPVTQTDQEVAELLMGEDTGKLLTLLGSDSPALASGNAALREVIDKHGKHPLAVYARMVQGINAEREFKNLTADNELKVRQPDTKESIQQLTLVADASARGEGVDNITLNMVMRRLAGAQAKQGDLEQATGTIDKMVRTFESRQLRPAVLDQIRRQAERTKAALASETKERPGQKKK</sequence>
<evidence type="ECO:0000313" key="2">
    <source>
        <dbReference type="EMBL" id="GIH98604.1"/>
    </source>
</evidence>
<name>A0A8J3SUG2_9ACTN</name>
<comment type="caution">
    <text evidence="2">The sequence shown here is derived from an EMBL/GenBank/DDBJ whole genome shotgun (WGS) entry which is preliminary data.</text>
</comment>
<dbReference type="Proteomes" id="UP000634476">
    <property type="component" value="Unassembled WGS sequence"/>
</dbReference>
<evidence type="ECO:0000313" key="3">
    <source>
        <dbReference type="Proteomes" id="UP000634476"/>
    </source>
</evidence>
<dbReference type="EMBL" id="BOOK01000004">
    <property type="protein sequence ID" value="GIH98604.1"/>
    <property type="molecule type" value="Genomic_DNA"/>
</dbReference>
<dbReference type="AlphaFoldDB" id="A0A8J3SUG2"/>
<organism evidence="2 3">
    <name type="scientific">Planobispora takensis</name>
    <dbReference type="NCBI Taxonomy" id="1367882"/>
    <lineage>
        <taxon>Bacteria</taxon>
        <taxon>Bacillati</taxon>
        <taxon>Actinomycetota</taxon>
        <taxon>Actinomycetes</taxon>
        <taxon>Streptosporangiales</taxon>
        <taxon>Streptosporangiaceae</taxon>
        <taxon>Planobispora</taxon>
    </lineage>
</organism>
<feature type="compositionally biased region" description="Polar residues" evidence="1">
    <location>
        <begin position="1"/>
        <end position="15"/>
    </location>
</feature>
<dbReference type="RefSeq" id="WP_203873093.1">
    <property type="nucleotide sequence ID" value="NZ_BOOK01000004.1"/>
</dbReference>
<dbReference type="Gene3D" id="3.40.390.10">
    <property type="entry name" value="Collagenase (Catalytic Domain)"/>
    <property type="match status" value="1"/>
</dbReference>